<comment type="similarity">
    <text evidence="2">Belongs to the DegT/DnrJ/EryC1 family.</text>
</comment>
<dbReference type="PANTHER" id="PTHR30244">
    <property type="entry name" value="TRANSAMINASE"/>
    <property type="match status" value="1"/>
</dbReference>
<proteinExistence type="inferred from homology"/>
<name>A0ABX9Y6F4_MICCH</name>
<dbReference type="SUPFAM" id="SSF53383">
    <property type="entry name" value="PLP-dependent transferases"/>
    <property type="match status" value="1"/>
</dbReference>
<dbReference type="InterPro" id="IPR015421">
    <property type="entry name" value="PyrdxlP-dep_Trfase_major"/>
</dbReference>
<dbReference type="EMBL" id="QGTA01000146">
    <property type="protein sequence ID" value="RQW94674.1"/>
    <property type="molecule type" value="Genomic_DNA"/>
</dbReference>
<dbReference type="PIRSF" id="PIRSF000390">
    <property type="entry name" value="PLP_StrS"/>
    <property type="match status" value="1"/>
</dbReference>
<accession>A0ABX9Y6F4</accession>
<keyword evidence="4" id="KW-1185">Reference proteome</keyword>
<dbReference type="GO" id="GO:0008483">
    <property type="term" value="F:transaminase activity"/>
    <property type="evidence" value="ECO:0007669"/>
    <property type="project" value="UniProtKB-KW"/>
</dbReference>
<sequence length="364" mass="38409">MTPRIPLSRPALGPLERRYVEDALASGWISGTGPYLERFEAAIAERVRRSHVVAVSSGTTALELTLAALGIGPGNEVIVPALTFVAPAAAVLTVGAVPVLCDVSPVDWTIDPVRAGDLVTSRTRAMIAVNTLGHPCDHRALARLGIPVIEDAAQSHGAAVGASPAGSFGRVSVFSFHANKAVTSGEGGCVATDDGDLAARIRLLANHAMSPDRPYVHHLVGRNGRMTNLTAALGLAQAQRWDELVDARRRIGDRYVDQARELGLGSRPTRRGVTPSCWLHTVVTAPETRNRMIRLGRDAGIDVRAIWPALPSLDLYSGRTPRPCPVAVGASASAAWLPTSADLTDVEIETVVERVLRPVAGASA</sequence>
<gene>
    <name evidence="3" type="ORF">DLJ60_08580</name>
</gene>
<evidence type="ECO:0000313" key="4">
    <source>
        <dbReference type="Proteomes" id="UP000274694"/>
    </source>
</evidence>
<dbReference type="Proteomes" id="UP000274694">
    <property type="component" value="Unassembled WGS sequence"/>
</dbReference>
<dbReference type="Pfam" id="PF01041">
    <property type="entry name" value="DegT_DnrJ_EryC1"/>
    <property type="match status" value="1"/>
</dbReference>
<dbReference type="Gene3D" id="3.40.640.10">
    <property type="entry name" value="Type I PLP-dependent aspartate aminotransferase-like (Major domain)"/>
    <property type="match status" value="1"/>
</dbReference>
<keyword evidence="3" id="KW-0808">Transferase</keyword>
<comment type="caution">
    <text evidence="3">The sequence shown here is derived from an EMBL/GenBank/DDBJ whole genome shotgun (WGS) entry which is preliminary data.</text>
</comment>
<evidence type="ECO:0000313" key="3">
    <source>
        <dbReference type="EMBL" id="RQW94674.1"/>
    </source>
</evidence>
<dbReference type="PANTHER" id="PTHR30244:SF34">
    <property type="entry name" value="DTDP-4-AMINO-4,6-DIDEOXYGALACTOSE TRANSAMINASE"/>
    <property type="match status" value="1"/>
</dbReference>
<protein>
    <submittedName>
        <fullName evidence="3">DegT/DnrJ/EryC1/StrS family aminotransferase</fullName>
    </submittedName>
</protein>
<dbReference type="Gene3D" id="3.90.1150.10">
    <property type="entry name" value="Aspartate Aminotransferase, domain 1"/>
    <property type="match status" value="1"/>
</dbReference>
<dbReference type="RefSeq" id="WP_069087158.1">
    <property type="nucleotide sequence ID" value="NZ_JBITWN010000004.1"/>
</dbReference>
<dbReference type="InterPro" id="IPR015422">
    <property type="entry name" value="PyrdxlP-dep_Trfase_small"/>
</dbReference>
<organism evidence="3 4">
    <name type="scientific">Micromonospora chalcea</name>
    <dbReference type="NCBI Taxonomy" id="1874"/>
    <lineage>
        <taxon>Bacteria</taxon>
        <taxon>Bacillati</taxon>
        <taxon>Actinomycetota</taxon>
        <taxon>Actinomycetes</taxon>
        <taxon>Micromonosporales</taxon>
        <taxon>Micromonosporaceae</taxon>
        <taxon>Micromonospora</taxon>
    </lineage>
</organism>
<keyword evidence="3" id="KW-0032">Aminotransferase</keyword>
<evidence type="ECO:0000256" key="1">
    <source>
        <dbReference type="ARBA" id="ARBA00001933"/>
    </source>
</evidence>
<dbReference type="CDD" id="cd00616">
    <property type="entry name" value="AHBA_syn"/>
    <property type="match status" value="1"/>
</dbReference>
<evidence type="ECO:0000256" key="2">
    <source>
        <dbReference type="RuleBase" id="RU004508"/>
    </source>
</evidence>
<dbReference type="InterPro" id="IPR015424">
    <property type="entry name" value="PyrdxlP-dep_Trfase"/>
</dbReference>
<comment type="cofactor">
    <cofactor evidence="1">
        <name>pyridoxal 5'-phosphate</name>
        <dbReference type="ChEBI" id="CHEBI:597326"/>
    </cofactor>
</comment>
<dbReference type="InterPro" id="IPR000653">
    <property type="entry name" value="DegT/StrS_aminotransferase"/>
</dbReference>
<keyword evidence="2" id="KW-0663">Pyridoxal phosphate</keyword>
<reference evidence="3 4" key="1">
    <citation type="submission" date="2018-05" db="EMBL/GenBank/DDBJ databases">
        <title>Micromonospora from Atacama Desert.</title>
        <authorList>
            <person name="Carro L."/>
            <person name="Goodfellow M."/>
            <person name="Klenk H.-P."/>
        </authorList>
    </citation>
    <scope>NUCLEOTIDE SEQUENCE [LARGE SCALE GENOMIC DNA]</scope>
    <source>
        <strain evidence="3 4">LB41</strain>
    </source>
</reference>